<feature type="region of interest" description="Disordered" evidence="1">
    <location>
        <begin position="1"/>
        <end position="37"/>
    </location>
</feature>
<sequence length="79" mass="8256">MLGVSPVGEMESRLGVSPVGEREAKLGMSPAGEGGGEVRTSLPNLAFIFIACAAGEARVTTQQRRHLVTEAGTKRDDMA</sequence>
<reference evidence="2" key="1">
    <citation type="submission" date="2023-10" db="EMBL/GenBank/DDBJ databases">
        <title>Genome assemblies of two species of porcelain crab, Petrolisthes cinctipes and Petrolisthes manimaculis (Anomura: Porcellanidae).</title>
        <authorList>
            <person name="Angst P."/>
        </authorList>
    </citation>
    <scope>NUCLEOTIDE SEQUENCE</scope>
    <source>
        <strain evidence="2">PB745_01</strain>
        <tissue evidence="2">Gill</tissue>
    </source>
</reference>
<comment type="caution">
    <text evidence="2">The sequence shown here is derived from an EMBL/GenBank/DDBJ whole genome shotgun (WGS) entry which is preliminary data.</text>
</comment>
<evidence type="ECO:0000256" key="1">
    <source>
        <dbReference type="SAM" id="MobiDB-lite"/>
    </source>
</evidence>
<dbReference type="AlphaFoldDB" id="A0AAE1BSS0"/>
<proteinExistence type="predicted"/>
<name>A0AAE1BSS0_PETCI</name>
<organism evidence="2 3">
    <name type="scientific">Petrolisthes cinctipes</name>
    <name type="common">Flat porcelain crab</name>
    <dbReference type="NCBI Taxonomy" id="88211"/>
    <lineage>
        <taxon>Eukaryota</taxon>
        <taxon>Metazoa</taxon>
        <taxon>Ecdysozoa</taxon>
        <taxon>Arthropoda</taxon>
        <taxon>Crustacea</taxon>
        <taxon>Multicrustacea</taxon>
        <taxon>Malacostraca</taxon>
        <taxon>Eumalacostraca</taxon>
        <taxon>Eucarida</taxon>
        <taxon>Decapoda</taxon>
        <taxon>Pleocyemata</taxon>
        <taxon>Anomura</taxon>
        <taxon>Galatheoidea</taxon>
        <taxon>Porcellanidae</taxon>
        <taxon>Petrolisthes</taxon>
    </lineage>
</organism>
<evidence type="ECO:0000313" key="3">
    <source>
        <dbReference type="Proteomes" id="UP001286313"/>
    </source>
</evidence>
<protein>
    <submittedName>
        <fullName evidence="2">Uncharacterized protein</fullName>
    </submittedName>
</protein>
<gene>
    <name evidence="2" type="ORF">Pcinc_037256</name>
</gene>
<accession>A0AAE1BSS0</accession>
<dbReference type="EMBL" id="JAWQEG010005891">
    <property type="protein sequence ID" value="KAK3856417.1"/>
    <property type="molecule type" value="Genomic_DNA"/>
</dbReference>
<evidence type="ECO:0000313" key="2">
    <source>
        <dbReference type="EMBL" id="KAK3856417.1"/>
    </source>
</evidence>
<dbReference type="Proteomes" id="UP001286313">
    <property type="component" value="Unassembled WGS sequence"/>
</dbReference>
<keyword evidence="3" id="KW-1185">Reference proteome</keyword>